<evidence type="ECO:0000256" key="2">
    <source>
        <dbReference type="SAM" id="MobiDB-lite"/>
    </source>
</evidence>
<dbReference type="AlphaFoldDB" id="A0AAJ7DX92"/>
<evidence type="ECO:0000256" key="1">
    <source>
        <dbReference type="ARBA" id="ARBA00022737"/>
    </source>
</evidence>
<dbReference type="PANTHER" id="PTHR23055:SF167">
    <property type="entry name" value="EF-HAND DOMAIN-CONTAINING PROTEIN"/>
    <property type="match status" value="1"/>
</dbReference>
<feature type="region of interest" description="Disordered" evidence="2">
    <location>
        <begin position="85"/>
        <end position="111"/>
    </location>
</feature>
<name>A0AAJ7DX92_9HYME</name>
<dbReference type="Proteomes" id="UP000695007">
    <property type="component" value="Unplaced"/>
</dbReference>
<evidence type="ECO:0000313" key="4">
    <source>
        <dbReference type="RefSeq" id="XP_011499770.1"/>
    </source>
</evidence>
<dbReference type="SUPFAM" id="SSF47473">
    <property type="entry name" value="EF-hand"/>
    <property type="match status" value="1"/>
</dbReference>
<dbReference type="RefSeq" id="XP_011499770.1">
    <property type="nucleotide sequence ID" value="XM_011501468.1"/>
</dbReference>
<dbReference type="PANTHER" id="PTHR23055">
    <property type="entry name" value="CALCIUM BINDING PROTEINS"/>
    <property type="match status" value="1"/>
</dbReference>
<protein>
    <submittedName>
        <fullName evidence="4">Uncharacterized protein LOC105363717</fullName>
    </submittedName>
</protein>
<feature type="region of interest" description="Disordered" evidence="2">
    <location>
        <begin position="1"/>
        <end position="57"/>
    </location>
</feature>
<dbReference type="GO" id="GO:0005509">
    <property type="term" value="F:calcium ion binding"/>
    <property type="evidence" value="ECO:0007669"/>
    <property type="project" value="InterPro"/>
</dbReference>
<dbReference type="Gene3D" id="1.10.238.10">
    <property type="entry name" value="EF-hand"/>
    <property type="match status" value="1"/>
</dbReference>
<dbReference type="GeneID" id="105363717"/>
<dbReference type="InterPro" id="IPR011992">
    <property type="entry name" value="EF-hand-dom_pair"/>
</dbReference>
<proteinExistence type="predicted"/>
<feature type="compositionally biased region" description="Gly residues" evidence="2">
    <location>
        <begin position="35"/>
        <end position="50"/>
    </location>
</feature>
<reference evidence="4" key="1">
    <citation type="submission" date="2025-08" db="UniProtKB">
        <authorList>
            <consortium name="RefSeq"/>
        </authorList>
    </citation>
    <scope>IDENTIFICATION</scope>
</reference>
<keyword evidence="3" id="KW-1185">Reference proteome</keyword>
<evidence type="ECO:0000313" key="3">
    <source>
        <dbReference type="Proteomes" id="UP000695007"/>
    </source>
</evidence>
<dbReference type="InterPro" id="IPR028846">
    <property type="entry name" value="Recoverin"/>
</dbReference>
<dbReference type="PRINTS" id="PR00450">
    <property type="entry name" value="RECOVERIN"/>
</dbReference>
<organism evidence="3 4">
    <name type="scientific">Ceratosolen solmsi marchali</name>
    <dbReference type="NCBI Taxonomy" id="326594"/>
    <lineage>
        <taxon>Eukaryota</taxon>
        <taxon>Metazoa</taxon>
        <taxon>Ecdysozoa</taxon>
        <taxon>Arthropoda</taxon>
        <taxon>Hexapoda</taxon>
        <taxon>Insecta</taxon>
        <taxon>Pterygota</taxon>
        <taxon>Neoptera</taxon>
        <taxon>Endopterygota</taxon>
        <taxon>Hymenoptera</taxon>
        <taxon>Apocrita</taxon>
        <taxon>Proctotrupomorpha</taxon>
        <taxon>Chalcidoidea</taxon>
        <taxon>Agaonidae</taxon>
        <taxon>Agaoninae</taxon>
        <taxon>Ceratosolen</taxon>
    </lineage>
</organism>
<sequence length="253" mass="27671">MSWAGGTGASGSTFRLHKSSGGSWGRNTRGRAGRGRGGGGGANLLPGSGGVAPALQASQYPPGLQGVGPGLREVVNILGERNQVGTLTGIGPPPGASENEATSDEEEAELKRPPKPLYRRLINYMRQAWTGVKFALDSEYKEEQVPRYRPDSLASLCRATRFTEAEMKRIYRGFKAQCPTGVVCEENFKIIYSQFFPQGANTSQYAHYVFNTLDHDHSGILSFEVSPILFYSSIATSPRRTPFQIPRWAILWK</sequence>
<gene>
    <name evidence="4" type="primary">LOC105363717</name>
</gene>
<keyword evidence="1" id="KW-0677">Repeat</keyword>
<accession>A0AAJ7DX92</accession>
<dbReference type="KEGG" id="csol:105363717"/>